<feature type="domain" description="NAD(P)-binding" evidence="1">
    <location>
        <begin position="8"/>
        <end position="193"/>
    </location>
</feature>
<sequence length="209" mass="23213">MKIGIVAANGKAGQLITKEAINRGLDVTAIVRNKNKTVAEKSIIKDLFDLTSEDLKPFDVIIDAFGEVREDKLHLHQDSVHHLNKLLSNTDTRLIIIGGAGSLYVDDKLETQLYNTPDFPESYKPLSIAQGKVLDDLRKRNDIRWTFVNPAAEFIADGERTGTYILAGEKFTLNDNGESKISYADFAIAMVDEAVKGDHIQERISVLSK</sequence>
<dbReference type="InterPro" id="IPR016040">
    <property type="entry name" value="NAD(P)-bd_dom"/>
</dbReference>
<name>A0AAX3W5K6_MAMLE</name>
<evidence type="ECO:0000313" key="2">
    <source>
        <dbReference type="EMBL" id="WHI60469.1"/>
    </source>
</evidence>
<protein>
    <submittedName>
        <fullName evidence="2">NAD(P)-dependent oxidoreductase</fullName>
    </submittedName>
</protein>
<dbReference type="SUPFAM" id="SSF51735">
    <property type="entry name" value="NAD(P)-binding Rossmann-fold domains"/>
    <property type="match status" value="1"/>
</dbReference>
<evidence type="ECO:0000259" key="1">
    <source>
        <dbReference type="Pfam" id="PF13460"/>
    </source>
</evidence>
<reference evidence="2" key="1">
    <citation type="journal article" date="2023" name="Antibiotics">
        <title>Prevalence and Molecular Characterization of Methicillin-Resistant Staphylococci (MRS) and Mammaliicocci (MRM) in Dromedary Camels from Algeria: First Detection of SCCmec-mecC Hybrid in Methicillin-Resistant Mammaliicoccus lentus.</title>
        <authorList>
            <person name="Belhout C."/>
            <person name="Boyen F."/>
            <person name="Vereecke N."/>
            <person name="Theuns S."/>
            <person name="Taibi N."/>
            <person name="Stegger M."/>
            <person name="de la Fe-Rodriguez P.Y."/>
            <person name="Bouayad L."/>
            <person name="Elgroud R."/>
            <person name="Butaye P."/>
        </authorList>
    </citation>
    <scope>NUCLEOTIDE SEQUENCE</scope>
    <source>
        <strain evidence="2">7048</strain>
    </source>
</reference>
<accession>A0AAX3W5K6</accession>
<dbReference type="EMBL" id="CP118848">
    <property type="protein sequence ID" value="WHI60469.1"/>
    <property type="molecule type" value="Genomic_DNA"/>
</dbReference>
<dbReference type="RefSeq" id="WP_282862570.1">
    <property type="nucleotide sequence ID" value="NZ_CP118848.1"/>
</dbReference>
<proteinExistence type="predicted"/>
<dbReference type="InterPro" id="IPR036291">
    <property type="entry name" value="NAD(P)-bd_dom_sf"/>
</dbReference>
<dbReference type="CDD" id="cd05244">
    <property type="entry name" value="BVR-B_like_SDR_a"/>
    <property type="match status" value="1"/>
</dbReference>
<dbReference type="GO" id="GO:0016646">
    <property type="term" value="F:oxidoreductase activity, acting on the CH-NH group of donors, NAD or NADP as acceptor"/>
    <property type="evidence" value="ECO:0007669"/>
    <property type="project" value="TreeGrafter"/>
</dbReference>
<evidence type="ECO:0000313" key="3">
    <source>
        <dbReference type="Proteomes" id="UP001223261"/>
    </source>
</evidence>
<gene>
    <name evidence="2" type="ORF">PYH69_02250</name>
</gene>
<dbReference type="AlphaFoldDB" id="A0AAX3W5K6"/>
<dbReference type="PANTHER" id="PTHR43355">
    <property type="entry name" value="FLAVIN REDUCTASE (NADPH)"/>
    <property type="match status" value="1"/>
</dbReference>
<dbReference type="Proteomes" id="UP001223261">
    <property type="component" value="Chromosome"/>
</dbReference>
<dbReference type="Gene3D" id="3.40.50.720">
    <property type="entry name" value="NAD(P)-binding Rossmann-like Domain"/>
    <property type="match status" value="1"/>
</dbReference>
<dbReference type="InterPro" id="IPR051606">
    <property type="entry name" value="Polyketide_Oxido-like"/>
</dbReference>
<dbReference type="PANTHER" id="PTHR43355:SF2">
    <property type="entry name" value="FLAVIN REDUCTASE (NADPH)"/>
    <property type="match status" value="1"/>
</dbReference>
<organism evidence="2 3">
    <name type="scientific">Mammaliicoccus lentus</name>
    <name type="common">Staphylococcus lentus</name>
    <dbReference type="NCBI Taxonomy" id="42858"/>
    <lineage>
        <taxon>Bacteria</taxon>
        <taxon>Bacillati</taxon>
        <taxon>Bacillota</taxon>
        <taxon>Bacilli</taxon>
        <taxon>Bacillales</taxon>
        <taxon>Staphylococcaceae</taxon>
        <taxon>Mammaliicoccus</taxon>
    </lineage>
</organism>
<dbReference type="Pfam" id="PF13460">
    <property type="entry name" value="NAD_binding_10"/>
    <property type="match status" value="1"/>
</dbReference>